<dbReference type="STRING" id="868131.MSWAN_1536"/>
<protein>
    <submittedName>
        <fullName evidence="2">4Fe-4S ferredoxin iron-sulfur binding domain-containing protein</fullName>
    </submittedName>
</protein>
<dbReference type="Gene3D" id="3.30.70.3270">
    <property type="match status" value="1"/>
</dbReference>
<dbReference type="SUPFAM" id="SSF54862">
    <property type="entry name" value="4Fe-4S ferredoxins"/>
    <property type="match status" value="1"/>
</dbReference>
<dbReference type="OrthoDB" id="23478at2157"/>
<sequence length="284" mass="32628">MKHESIKKKLLLKCRKLGISMVGFAPVERWENPPKELPNTFKEWIPEEFWPQSIYPEAKTVVVIGLPVQLPIVETAPSIYYHELYKTVNALLDEKAYEISNFLTENGYPSIYLPRDSYGDIDVLLEKPIAFFSHKHAAYLAGMGSFGQNNVLLTHEYGPRVRFTSIFTTAEIEPDPLKTEDLCTRCMNCAESCPVKAIPLTENKDEFPQPMDKITCATRSKKLRNKHISPCGICIKVCPVGNDRKAFKREDINIYLEDESSNKDKDFNKYKKAWEHVKKYGSKQ</sequence>
<dbReference type="EMBL" id="CP002772">
    <property type="protein sequence ID" value="AEG18550.1"/>
    <property type="molecule type" value="Genomic_DNA"/>
</dbReference>
<reference evidence="2 3" key="1">
    <citation type="journal article" date="2014" name="Int. J. Syst. Evol. Microbiol.">
        <title>Methanobacterium paludis sp. nov. and a novel strain of Methanobacterium lacus isolated from northern peatlands.</title>
        <authorList>
            <person name="Cadillo-Quiroz H."/>
            <person name="Brauer S.L."/>
            <person name="Goodson N."/>
            <person name="Yavitt J.B."/>
            <person name="Zinder S.H."/>
        </authorList>
    </citation>
    <scope>NUCLEOTIDE SEQUENCE [LARGE SCALE GENOMIC DNA]</scope>
    <source>
        <strain evidence="3">DSM 25820 / JCM 18151 / SWAN1</strain>
    </source>
</reference>
<proteinExistence type="predicted"/>
<dbReference type="eggNOG" id="arCOG02740">
    <property type="taxonomic scope" value="Archaea"/>
</dbReference>
<gene>
    <name evidence="2" type="ordered locus">MSWAN_1536</name>
</gene>
<evidence type="ECO:0000313" key="3">
    <source>
        <dbReference type="Proteomes" id="UP000009231"/>
    </source>
</evidence>
<organism evidence="2 3">
    <name type="scientific">Methanobacterium paludis (strain DSM 25820 / JCM 18151 / SWAN1)</name>
    <dbReference type="NCBI Taxonomy" id="868131"/>
    <lineage>
        <taxon>Archaea</taxon>
        <taxon>Methanobacteriati</taxon>
        <taxon>Methanobacteriota</taxon>
        <taxon>Methanomada group</taxon>
        <taxon>Methanobacteria</taxon>
        <taxon>Methanobacteriales</taxon>
        <taxon>Methanobacteriaceae</taxon>
        <taxon>Methanobacterium</taxon>
    </lineage>
</organism>
<dbReference type="PANTHER" id="PTHR42827:SF1">
    <property type="entry name" value="IRON-SULFUR CLUSTER-BINDING PROTEIN"/>
    <property type="match status" value="1"/>
</dbReference>
<accession>F6D8B6</accession>
<name>F6D8B6_METPW</name>
<dbReference type="KEGG" id="mew:MSWAN_1536"/>
<dbReference type="AlphaFoldDB" id="F6D8B6"/>
<keyword evidence="3" id="KW-1185">Reference proteome</keyword>
<dbReference type="InterPro" id="IPR017896">
    <property type="entry name" value="4Fe4S_Fe-S-bd"/>
</dbReference>
<dbReference type="GO" id="GO:0016491">
    <property type="term" value="F:oxidoreductase activity"/>
    <property type="evidence" value="ECO:0007669"/>
    <property type="project" value="UniProtKB-ARBA"/>
</dbReference>
<dbReference type="HOGENOM" id="CLU_081793_0_0_2"/>
<dbReference type="Proteomes" id="UP000009231">
    <property type="component" value="Chromosome"/>
</dbReference>
<dbReference type="GeneID" id="10669043"/>
<dbReference type="RefSeq" id="WP_013826049.1">
    <property type="nucleotide sequence ID" value="NC_015574.1"/>
</dbReference>
<feature type="domain" description="4Fe-4S ferredoxin-type" evidence="1">
    <location>
        <begin position="174"/>
        <end position="203"/>
    </location>
</feature>
<dbReference type="PROSITE" id="PS00198">
    <property type="entry name" value="4FE4S_FER_1"/>
    <property type="match status" value="1"/>
</dbReference>
<dbReference type="PANTHER" id="PTHR42827">
    <property type="entry name" value="IRON-SULFUR CLUSTER-BINDING PROTEIN-RELATED"/>
    <property type="match status" value="1"/>
</dbReference>
<dbReference type="Pfam" id="PF12838">
    <property type="entry name" value="Fer4_7"/>
    <property type="match status" value="1"/>
</dbReference>
<dbReference type="InterPro" id="IPR017900">
    <property type="entry name" value="4Fe4S_Fe_S_CS"/>
</dbReference>
<evidence type="ECO:0000313" key="2">
    <source>
        <dbReference type="EMBL" id="AEG18550.1"/>
    </source>
</evidence>
<dbReference type="PROSITE" id="PS51379">
    <property type="entry name" value="4FE4S_FER_2"/>
    <property type="match status" value="1"/>
</dbReference>
<evidence type="ECO:0000259" key="1">
    <source>
        <dbReference type="PROSITE" id="PS51379"/>
    </source>
</evidence>